<sequence>MAFAYSNFGGIFQIILTTLDTISGPLVGLFFLGIFFSKANKFRAFIGLTIGIFVMIILCILSNINQPYKKFCYYNWEFKYKNIPLYVCGVFK</sequence>
<name>A0ACB0Y7J4_MELEN</name>
<accession>A0ACB0Y7J4</accession>
<keyword evidence="2" id="KW-1185">Reference proteome</keyword>
<organism evidence="1 2">
    <name type="scientific">Meloidogyne enterolobii</name>
    <name type="common">Root-knot nematode worm</name>
    <name type="synonym">Meloidogyne mayaguensis</name>
    <dbReference type="NCBI Taxonomy" id="390850"/>
    <lineage>
        <taxon>Eukaryota</taxon>
        <taxon>Metazoa</taxon>
        <taxon>Ecdysozoa</taxon>
        <taxon>Nematoda</taxon>
        <taxon>Chromadorea</taxon>
        <taxon>Rhabditida</taxon>
        <taxon>Tylenchina</taxon>
        <taxon>Tylenchomorpha</taxon>
        <taxon>Tylenchoidea</taxon>
        <taxon>Meloidogynidae</taxon>
        <taxon>Meloidogyninae</taxon>
        <taxon>Meloidogyne</taxon>
    </lineage>
</organism>
<protein>
    <submittedName>
        <fullName evidence="1">Uncharacterized protein</fullName>
    </submittedName>
</protein>
<dbReference type="Proteomes" id="UP001497535">
    <property type="component" value="Unassembled WGS sequence"/>
</dbReference>
<evidence type="ECO:0000313" key="1">
    <source>
        <dbReference type="EMBL" id="CAK5035563.1"/>
    </source>
</evidence>
<comment type="caution">
    <text evidence="1">The sequence shown here is derived from an EMBL/GenBank/DDBJ whole genome shotgun (WGS) entry which is preliminary data.</text>
</comment>
<reference evidence="1" key="1">
    <citation type="submission" date="2023-11" db="EMBL/GenBank/DDBJ databases">
        <authorList>
            <person name="Poullet M."/>
        </authorList>
    </citation>
    <scope>NUCLEOTIDE SEQUENCE</scope>
    <source>
        <strain evidence="1">E1834</strain>
    </source>
</reference>
<proteinExistence type="predicted"/>
<gene>
    <name evidence="1" type="ORF">MENTE1834_LOCUS8791</name>
</gene>
<evidence type="ECO:0000313" key="2">
    <source>
        <dbReference type="Proteomes" id="UP001497535"/>
    </source>
</evidence>
<dbReference type="EMBL" id="CAVMJV010000007">
    <property type="protein sequence ID" value="CAK5035563.1"/>
    <property type="molecule type" value="Genomic_DNA"/>
</dbReference>